<feature type="transmembrane region" description="Helical" evidence="4">
    <location>
        <begin position="6"/>
        <end position="23"/>
    </location>
</feature>
<keyword evidence="4" id="KW-0812">Transmembrane</keyword>
<proteinExistence type="predicted"/>
<dbReference type="PANTHER" id="PTHR36844:SF1">
    <property type="entry name" value="PROTEASE PRSW"/>
    <property type="match status" value="1"/>
</dbReference>
<dbReference type="PANTHER" id="PTHR36844">
    <property type="entry name" value="PROTEASE PRSW"/>
    <property type="match status" value="1"/>
</dbReference>
<feature type="transmembrane region" description="Helical" evidence="4">
    <location>
        <begin position="181"/>
        <end position="202"/>
    </location>
</feature>
<keyword evidence="3" id="KW-0862">Zinc</keyword>
<dbReference type="GO" id="GO:0008270">
    <property type="term" value="F:zinc ion binding"/>
    <property type="evidence" value="ECO:0007669"/>
    <property type="project" value="UniProtKB-KW"/>
</dbReference>
<evidence type="ECO:0000259" key="5">
    <source>
        <dbReference type="PROSITE" id="PS01358"/>
    </source>
</evidence>
<dbReference type="InterPro" id="IPR001876">
    <property type="entry name" value="Znf_RanBP2"/>
</dbReference>
<feature type="transmembrane region" description="Helical" evidence="4">
    <location>
        <begin position="148"/>
        <end position="169"/>
    </location>
</feature>
<evidence type="ECO:0000313" key="7">
    <source>
        <dbReference type="Proteomes" id="UP000252355"/>
    </source>
</evidence>
<dbReference type="PROSITE" id="PS01358">
    <property type="entry name" value="ZF_RANBP2_1"/>
    <property type="match status" value="1"/>
</dbReference>
<dbReference type="EMBL" id="QOQW01000001">
    <property type="protein sequence ID" value="RCK81535.1"/>
    <property type="molecule type" value="Genomic_DNA"/>
</dbReference>
<dbReference type="Proteomes" id="UP000252355">
    <property type="component" value="Unassembled WGS sequence"/>
</dbReference>
<feature type="transmembrane region" description="Helical" evidence="4">
    <location>
        <begin position="114"/>
        <end position="136"/>
    </location>
</feature>
<evidence type="ECO:0000256" key="2">
    <source>
        <dbReference type="ARBA" id="ARBA00022771"/>
    </source>
</evidence>
<keyword evidence="1" id="KW-0479">Metal-binding</keyword>
<feature type="transmembrane region" description="Helical" evidence="4">
    <location>
        <begin position="35"/>
        <end position="55"/>
    </location>
</feature>
<accession>A0A367ZTR0</accession>
<comment type="caution">
    <text evidence="6">The sequence shown here is derived from an EMBL/GenBank/DDBJ whole genome shotgun (WGS) entry which is preliminary data.</text>
</comment>
<evidence type="ECO:0000256" key="1">
    <source>
        <dbReference type="ARBA" id="ARBA00022723"/>
    </source>
</evidence>
<keyword evidence="4" id="KW-0472">Membrane</keyword>
<evidence type="ECO:0000313" key="6">
    <source>
        <dbReference type="EMBL" id="RCK81535.1"/>
    </source>
</evidence>
<protein>
    <recommendedName>
        <fullName evidence="5">RanBP2-type domain-containing protein</fullName>
    </recommendedName>
</protein>
<evidence type="ECO:0000256" key="4">
    <source>
        <dbReference type="SAM" id="Phobius"/>
    </source>
</evidence>
<dbReference type="InterPro" id="IPR026898">
    <property type="entry name" value="PrsW"/>
</dbReference>
<feature type="transmembrane region" description="Helical" evidence="4">
    <location>
        <begin position="208"/>
        <end position="228"/>
    </location>
</feature>
<reference evidence="6 7" key="1">
    <citation type="submission" date="2018-05" db="EMBL/GenBank/DDBJ databases">
        <title>A metagenomic window into the 2 km-deep terrestrial subsurface aquifer revealed taxonomically and functionally diverse microbial community comprising novel uncultured bacterial lineages.</title>
        <authorList>
            <person name="Kadnikov V.V."/>
            <person name="Mardanov A.V."/>
            <person name="Beletsky A.V."/>
            <person name="Banks D."/>
            <person name="Pimenov N.V."/>
            <person name="Frank Y.A."/>
            <person name="Karnachuk O.V."/>
            <person name="Ravin N.V."/>
        </authorList>
    </citation>
    <scope>NUCLEOTIDE SEQUENCE [LARGE SCALE GENOMIC DNA]</scope>
    <source>
        <strain evidence="6">BY5</strain>
    </source>
</reference>
<sequence length="269" mass="27866">MIPDWLSVLILTAAPFAFLGVGFRRSWADPVLAQVAVVSTLAGGAVALVVKFLLYPGLQTAMGVDLRTALADTDSWLVKGTISIFLVGALEEGGKLAGALGSLAQSQALHRPPAAFLACLGAGLGFATLENLDYFVQFGPATLLLRSLVSTTGHLVFSGLIGVAMGAALQASARRPMTGYLLLLGGYLGGAILHGAFNLVALETAGETAVPILLSVLAVGLVVLHEGWHRLLRSDRARGDLPWICEGCGAHNEAPGRFCPACGRRQGVG</sequence>
<organism evidence="6 7">
    <name type="scientific">Candidatus Ozemobacter sibiricus</name>
    <dbReference type="NCBI Taxonomy" id="2268124"/>
    <lineage>
        <taxon>Bacteria</taxon>
        <taxon>Candidatus Ozemobacteria</taxon>
        <taxon>Candidatus Ozemobacterales</taxon>
        <taxon>Candidatus Ozemobacteraceae</taxon>
        <taxon>Candidatus Ozemobacter</taxon>
    </lineage>
</organism>
<dbReference type="Pfam" id="PF13367">
    <property type="entry name" value="PrsW-protease"/>
    <property type="match status" value="1"/>
</dbReference>
<name>A0A367ZTR0_9BACT</name>
<feature type="domain" description="RanBP2-type" evidence="5">
    <location>
        <begin position="243"/>
        <end position="262"/>
    </location>
</feature>
<keyword evidence="2" id="KW-0863">Zinc-finger</keyword>
<dbReference type="AlphaFoldDB" id="A0A367ZTR0"/>
<gene>
    <name evidence="6" type="ORF">OZSIB_0669</name>
</gene>
<dbReference type="GO" id="GO:0008233">
    <property type="term" value="F:peptidase activity"/>
    <property type="evidence" value="ECO:0007669"/>
    <property type="project" value="InterPro"/>
</dbReference>
<evidence type="ECO:0000256" key="3">
    <source>
        <dbReference type="ARBA" id="ARBA00022833"/>
    </source>
</evidence>
<keyword evidence="4" id="KW-1133">Transmembrane helix</keyword>